<feature type="transmembrane region" description="Helical" evidence="1">
    <location>
        <begin position="175"/>
        <end position="196"/>
    </location>
</feature>
<feature type="transmembrane region" description="Helical" evidence="1">
    <location>
        <begin position="6"/>
        <end position="24"/>
    </location>
</feature>
<feature type="transmembrane region" description="Helical" evidence="1">
    <location>
        <begin position="36"/>
        <end position="57"/>
    </location>
</feature>
<feature type="transmembrane region" description="Helical" evidence="1">
    <location>
        <begin position="114"/>
        <end position="138"/>
    </location>
</feature>
<keyword evidence="1" id="KW-0472">Membrane</keyword>
<keyword evidence="1" id="KW-1133">Transmembrane helix</keyword>
<dbReference type="EMBL" id="DRGM01000116">
    <property type="protein sequence ID" value="HEA16908.1"/>
    <property type="molecule type" value="Genomic_DNA"/>
</dbReference>
<dbReference type="RefSeq" id="WP_304182237.1">
    <property type="nucleotide sequence ID" value="NZ_DRGM01000116.1"/>
</dbReference>
<dbReference type="AlphaFoldDB" id="A0A7V1CZ15"/>
<organism evidence="2">
    <name type="scientific">Pseudoalteromonas prydzensis</name>
    <dbReference type="NCBI Taxonomy" id="182141"/>
    <lineage>
        <taxon>Bacteria</taxon>
        <taxon>Pseudomonadati</taxon>
        <taxon>Pseudomonadota</taxon>
        <taxon>Gammaproteobacteria</taxon>
        <taxon>Alteromonadales</taxon>
        <taxon>Pseudoalteromonadaceae</taxon>
        <taxon>Pseudoalteromonas</taxon>
    </lineage>
</organism>
<evidence type="ECO:0000313" key="2">
    <source>
        <dbReference type="EMBL" id="HEA16908.1"/>
    </source>
</evidence>
<evidence type="ECO:0000256" key="1">
    <source>
        <dbReference type="SAM" id="Phobius"/>
    </source>
</evidence>
<keyword evidence="1" id="KW-0812">Transmembrane</keyword>
<feature type="transmembrane region" description="Helical" evidence="1">
    <location>
        <begin position="82"/>
        <end position="102"/>
    </location>
</feature>
<feature type="transmembrane region" description="Helical" evidence="1">
    <location>
        <begin position="150"/>
        <end position="168"/>
    </location>
</feature>
<feature type="transmembrane region" description="Helical" evidence="1">
    <location>
        <begin position="299"/>
        <end position="321"/>
    </location>
</feature>
<proteinExistence type="predicted"/>
<protein>
    <submittedName>
        <fullName evidence="2">BCCT family transporter</fullName>
    </submittedName>
</protein>
<dbReference type="Proteomes" id="UP000886188">
    <property type="component" value="Unassembled WGS sequence"/>
</dbReference>
<sequence>MTIWLSAGIIFTLLAIIAILVKWGNVRCVGVTPVRTFTFIAILFTSGLDVGLIMFPLTEFAGYADIKASPEYAFANPLAIEFGYWGFLIWGFYFLTCFYFCVIEPKVKFFEIPWVKLINNVVIIGTCAFTAFLLLSNLPWYLPSLGDGDSIIPSFYLIVFVAICFAVYSSTDIKYVRFLSISTTWLFIVLIGFMWVGAFMGDNGEVSDFTKNLESIGNYFGNINQFVLPLNDYHEFYLFWWFAWSIMIGQFTSRFVGGLKTYQVLGAMLIFPSIPIAIWFSVLYQYHEAGIATQGIKNIAMVFVGVVFVINSLDSLIRLYTDNMNLTVKRLGRFNYIALNIIALSLLTLLFKLNFLQIQWVGALVIGLYFGCTAFIGYSKFKAVSNIDSSPKDNKIDYTKIESVS</sequence>
<name>A0A7V1CZ15_9GAMM</name>
<comment type="caution">
    <text evidence="2">The sequence shown here is derived from an EMBL/GenBank/DDBJ whole genome shotgun (WGS) entry which is preliminary data.</text>
</comment>
<gene>
    <name evidence="2" type="ORF">ENH88_10780</name>
</gene>
<feature type="transmembrane region" description="Helical" evidence="1">
    <location>
        <begin position="333"/>
        <end position="351"/>
    </location>
</feature>
<feature type="transmembrane region" description="Helical" evidence="1">
    <location>
        <begin position="264"/>
        <end position="287"/>
    </location>
</feature>
<feature type="transmembrane region" description="Helical" evidence="1">
    <location>
        <begin position="238"/>
        <end position="257"/>
    </location>
</feature>
<accession>A0A7V1CZ15</accession>
<reference evidence="2" key="1">
    <citation type="journal article" date="2020" name="mSystems">
        <title>Genome- and Community-Level Interaction Insights into Carbon Utilization and Element Cycling Functions of Hydrothermarchaeota in Hydrothermal Sediment.</title>
        <authorList>
            <person name="Zhou Z."/>
            <person name="Liu Y."/>
            <person name="Xu W."/>
            <person name="Pan J."/>
            <person name="Luo Z.H."/>
            <person name="Li M."/>
        </authorList>
    </citation>
    <scope>NUCLEOTIDE SEQUENCE [LARGE SCALE GENOMIC DNA]</scope>
    <source>
        <strain evidence="2">HyVt-346</strain>
    </source>
</reference>
<feature type="transmembrane region" description="Helical" evidence="1">
    <location>
        <begin position="357"/>
        <end position="378"/>
    </location>
</feature>